<keyword evidence="4 6" id="KW-0067">ATP-binding</keyword>
<dbReference type="AlphaFoldDB" id="A0A4R1XGS4"/>
<dbReference type="PROSITE" id="PS50893">
    <property type="entry name" value="ABC_TRANSPORTER_2"/>
    <property type="match status" value="1"/>
</dbReference>
<dbReference type="SUPFAM" id="SSF52540">
    <property type="entry name" value="P-loop containing nucleoside triphosphate hydrolases"/>
    <property type="match status" value="1"/>
</dbReference>
<dbReference type="Gene3D" id="3.40.50.300">
    <property type="entry name" value="P-loop containing nucleotide triphosphate hydrolases"/>
    <property type="match status" value="1"/>
</dbReference>
<accession>A0A4R1XGS4</accession>
<organism evidence="6 7">
    <name type="scientific">Acinetobacter calcoaceticus</name>
    <dbReference type="NCBI Taxonomy" id="471"/>
    <lineage>
        <taxon>Bacteria</taxon>
        <taxon>Pseudomonadati</taxon>
        <taxon>Pseudomonadota</taxon>
        <taxon>Gammaproteobacteria</taxon>
        <taxon>Moraxellales</taxon>
        <taxon>Moraxellaceae</taxon>
        <taxon>Acinetobacter</taxon>
        <taxon>Acinetobacter calcoaceticus/baumannii complex</taxon>
    </lineage>
</organism>
<gene>
    <name evidence="6" type="ORF">EC844_12913</name>
</gene>
<keyword evidence="3" id="KW-0547">Nucleotide-binding</keyword>
<dbReference type="PANTHER" id="PTHR42788:SF19">
    <property type="entry name" value="ALIPHATIC SULFONATES IMPORT ATP-BINDING PROTEIN SSUB 2"/>
    <property type="match status" value="1"/>
</dbReference>
<dbReference type="InterPro" id="IPR050166">
    <property type="entry name" value="ABC_transporter_ATP-bind"/>
</dbReference>
<dbReference type="GO" id="GO:0005524">
    <property type="term" value="F:ATP binding"/>
    <property type="evidence" value="ECO:0007669"/>
    <property type="project" value="UniProtKB-KW"/>
</dbReference>
<keyword evidence="7" id="KW-1185">Reference proteome</keyword>
<evidence type="ECO:0000256" key="2">
    <source>
        <dbReference type="ARBA" id="ARBA00022448"/>
    </source>
</evidence>
<dbReference type="InterPro" id="IPR027417">
    <property type="entry name" value="P-loop_NTPase"/>
</dbReference>
<keyword evidence="2" id="KW-0813">Transport</keyword>
<dbReference type="GO" id="GO:0016887">
    <property type="term" value="F:ATP hydrolysis activity"/>
    <property type="evidence" value="ECO:0007669"/>
    <property type="project" value="InterPro"/>
</dbReference>
<dbReference type="PANTHER" id="PTHR42788">
    <property type="entry name" value="TAURINE IMPORT ATP-BINDING PROTEIN-RELATED"/>
    <property type="match status" value="1"/>
</dbReference>
<sequence length="270" mass="29975">MAEIVLTARQLTICHAQHQAAVIDQVDFQIYRGEIVCLLGPSGIGKSTLLSTLAGLHQPQAGQIELLGRNIDQQKSQLAYMFQQAVLVPWLNVSENVAFGQNFSNQPKQSREQIQARVQHALARVKLAHLPHAKINTLSGGMAQRVALARSLAKAPCLLLLDEPFSALDELNRAQLQQLLRELVLEQEIAAAMMITHDIDEALLIADRILFLSGHPAGISEIWCLDQAQPRNLWADDLSRIRQEILKQLDQQQTDAMANAKSNPHPNPKH</sequence>
<evidence type="ECO:0000256" key="3">
    <source>
        <dbReference type="ARBA" id="ARBA00022741"/>
    </source>
</evidence>
<dbReference type="EMBL" id="SLVJ01000029">
    <property type="protein sequence ID" value="TCM61160.1"/>
    <property type="molecule type" value="Genomic_DNA"/>
</dbReference>
<name>A0A4R1XGS4_ACICA</name>
<dbReference type="InterPro" id="IPR003439">
    <property type="entry name" value="ABC_transporter-like_ATP-bd"/>
</dbReference>
<comment type="similarity">
    <text evidence="1">Belongs to the ABC transporter superfamily.</text>
</comment>
<feature type="domain" description="ABC transporter" evidence="5">
    <location>
        <begin position="8"/>
        <end position="239"/>
    </location>
</feature>
<proteinExistence type="inferred from homology"/>
<evidence type="ECO:0000256" key="4">
    <source>
        <dbReference type="ARBA" id="ARBA00022840"/>
    </source>
</evidence>
<comment type="caution">
    <text evidence="6">The sequence shown here is derived from an EMBL/GenBank/DDBJ whole genome shotgun (WGS) entry which is preliminary data.</text>
</comment>
<dbReference type="SMART" id="SM00382">
    <property type="entry name" value="AAA"/>
    <property type="match status" value="1"/>
</dbReference>
<evidence type="ECO:0000259" key="5">
    <source>
        <dbReference type="PROSITE" id="PS50893"/>
    </source>
</evidence>
<protein>
    <submittedName>
        <fullName evidence="6">NitT/TauT family transport system ATP-binding protein</fullName>
    </submittedName>
</protein>
<evidence type="ECO:0000256" key="1">
    <source>
        <dbReference type="ARBA" id="ARBA00005417"/>
    </source>
</evidence>
<evidence type="ECO:0000313" key="6">
    <source>
        <dbReference type="EMBL" id="TCM61160.1"/>
    </source>
</evidence>
<dbReference type="PROSITE" id="PS00211">
    <property type="entry name" value="ABC_TRANSPORTER_1"/>
    <property type="match status" value="1"/>
</dbReference>
<dbReference type="InterPro" id="IPR017871">
    <property type="entry name" value="ABC_transporter-like_CS"/>
</dbReference>
<dbReference type="Pfam" id="PF00005">
    <property type="entry name" value="ABC_tran"/>
    <property type="match status" value="1"/>
</dbReference>
<reference evidence="6 7" key="1">
    <citation type="submission" date="2019-03" db="EMBL/GenBank/DDBJ databases">
        <title>Genomic analyses of the natural microbiome of Caenorhabditis elegans.</title>
        <authorList>
            <person name="Samuel B."/>
        </authorList>
    </citation>
    <scope>NUCLEOTIDE SEQUENCE [LARGE SCALE GENOMIC DNA]</scope>
    <source>
        <strain evidence="6 7">JUb89</strain>
    </source>
</reference>
<dbReference type="OrthoDB" id="9802264at2"/>
<evidence type="ECO:0000313" key="7">
    <source>
        <dbReference type="Proteomes" id="UP000294963"/>
    </source>
</evidence>
<dbReference type="InterPro" id="IPR003593">
    <property type="entry name" value="AAA+_ATPase"/>
</dbReference>
<dbReference type="Proteomes" id="UP000294963">
    <property type="component" value="Unassembled WGS sequence"/>
</dbReference>